<dbReference type="RefSeq" id="WP_241988945.1">
    <property type="nucleotide sequence ID" value="NZ_QYAG01000005.1"/>
</dbReference>
<protein>
    <submittedName>
        <fullName evidence="5">Putative ABC transport system ATP-binding protein</fullName>
    </submittedName>
</protein>
<dbReference type="SUPFAM" id="SSF52540">
    <property type="entry name" value="P-loop containing nucleoside triphosphate hydrolases"/>
    <property type="match status" value="1"/>
</dbReference>
<proteinExistence type="predicted"/>
<evidence type="ECO:0000313" key="6">
    <source>
        <dbReference type="Proteomes" id="UP000291832"/>
    </source>
</evidence>
<keyword evidence="6" id="KW-1185">Reference proteome</keyword>
<dbReference type="EMBL" id="SHKI01000002">
    <property type="protein sequence ID" value="RZT68844.1"/>
    <property type="molecule type" value="Genomic_DNA"/>
</dbReference>
<accession>A0A4Q7U5F5</accession>
<dbReference type="PANTHER" id="PTHR24220:SF685">
    <property type="entry name" value="ABC TRANSPORTER RELATED"/>
    <property type="match status" value="1"/>
</dbReference>
<dbReference type="InterPro" id="IPR015854">
    <property type="entry name" value="ABC_transpr_LolD-like"/>
</dbReference>
<dbReference type="InterPro" id="IPR017871">
    <property type="entry name" value="ABC_transporter-like_CS"/>
</dbReference>
<keyword evidence="3 5" id="KW-0067">ATP-binding</keyword>
<dbReference type="CDD" id="cd03255">
    <property type="entry name" value="ABC_MJ0796_LolCDE_FtsE"/>
    <property type="match status" value="1"/>
</dbReference>
<keyword evidence="1" id="KW-0813">Transport</keyword>
<evidence type="ECO:0000256" key="1">
    <source>
        <dbReference type="ARBA" id="ARBA00022448"/>
    </source>
</evidence>
<dbReference type="InterPro" id="IPR027417">
    <property type="entry name" value="P-loop_NTPase"/>
</dbReference>
<dbReference type="GO" id="GO:0016887">
    <property type="term" value="F:ATP hydrolysis activity"/>
    <property type="evidence" value="ECO:0007669"/>
    <property type="project" value="InterPro"/>
</dbReference>
<gene>
    <name evidence="5" type="ORF">EV139_0574</name>
</gene>
<evidence type="ECO:0000256" key="3">
    <source>
        <dbReference type="ARBA" id="ARBA00022840"/>
    </source>
</evidence>
<dbReference type="InterPro" id="IPR003593">
    <property type="entry name" value="AAA+_ATPase"/>
</dbReference>
<feature type="domain" description="ABC transporter" evidence="4">
    <location>
        <begin position="4"/>
        <end position="232"/>
    </location>
</feature>
<dbReference type="Gene3D" id="3.40.50.300">
    <property type="entry name" value="P-loop containing nucleotide triphosphate hydrolases"/>
    <property type="match status" value="1"/>
</dbReference>
<dbReference type="AlphaFoldDB" id="A0A4Q7U5F5"/>
<name>A0A4Q7U5F5_9MICO</name>
<dbReference type="GO" id="GO:0005886">
    <property type="term" value="C:plasma membrane"/>
    <property type="evidence" value="ECO:0007669"/>
    <property type="project" value="TreeGrafter"/>
</dbReference>
<evidence type="ECO:0000256" key="2">
    <source>
        <dbReference type="ARBA" id="ARBA00022741"/>
    </source>
</evidence>
<dbReference type="SMART" id="SM00382">
    <property type="entry name" value="AAA"/>
    <property type="match status" value="1"/>
</dbReference>
<evidence type="ECO:0000259" key="4">
    <source>
        <dbReference type="PROSITE" id="PS50893"/>
    </source>
</evidence>
<reference evidence="5 6" key="1">
    <citation type="journal article" date="2015" name="Stand. Genomic Sci.">
        <title>Genomic Encyclopedia of Bacterial and Archaeal Type Strains, Phase III: the genomes of soil and plant-associated and newly described type strains.</title>
        <authorList>
            <person name="Whitman W.B."/>
            <person name="Woyke T."/>
            <person name="Klenk H.P."/>
            <person name="Zhou Y."/>
            <person name="Lilburn T.G."/>
            <person name="Beck B.J."/>
            <person name="De Vos P."/>
            <person name="Vandamme P."/>
            <person name="Eisen J.A."/>
            <person name="Garrity G."/>
            <person name="Hugenholtz P."/>
            <person name="Kyrpides N.C."/>
        </authorList>
    </citation>
    <scope>NUCLEOTIDE SEQUENCE [LARGE SCALE GENOMIC DNA]</scope>
    <source>
        <strain evidence="5 6">RF6</strain>
    </source>
</reference>
<keyword evidence="2" id="KW-0547">Nucleotide-binding</keyword>
<dbReference type="GO" id="GO:0022857">
    <property type="term" value="F:transmembrane transporter activity"/>
    <property type="evidence" value="ECO:0007669"/>
    <property type="project" value="TreeGrafter"/>
</dbReference>
<dbReference type="GO" id="GO:0098796">
    <property type="term" value="C:membrane protein complex"/>
    <property type="evidence" value="ECO:0007669"/>
    <property type="project" value="UniProtKB-ARBA"/>
</dbReference>
<dbReference type="GO" id="GO:0005524">
    <property type="term" value="F:ATP binding"/>
    <property type="evidence" value="ECO:0007669"/>
    <property type="project" value="UniProtKB-KW"/>
</dbReference>
<dbReference type="Proteomes" id="UP000291832">
    <property type="component" value="Unassembled WGS sequence"/>
</dbReference>
<dbReference type="PROSITE" id="PS50893">
    <property type="entry name" value="ABC_TRANSPORTER_2"/>
    <property type="match status" value="1"/>
</dbReference>
<dbReference type="FunFam" id="3.40.50.300:FF:000032">
    <property type="entry name" value="Export ABC transporter ATP-binding protein"/>
    <property type="match status" value="1"/>
</dbReference>
<dbReference type="PANTHER" id="PTHR24220">
    <property type="entry name" value="IMPORT ATP-BINDING PROTEIN"/>
    <property type="match status" value="1"/>
</dbReference>
<comment type="caution">
    <text evidence="5">The sequence shown here is derived from an EMBL/GenBank/DDBJ whole genome shotgun (WGS) entry which is preliminary data.</text>
</comment>
<dbReference type="InterPro" id="IPR017911">
    <property type="entry name" value="MacB-like_ATP-bd"/>
</dbReference>
<evidence type="ECO:0000313" key="5">
    <source>
        <dbReference type="EMBL" id="RZT68844.1"/>
    </source>
</evidence>
<sequence length="232" mass="24076">MAAFELRALTKVYGSGSSAFRALRGVSLTTHPAESLAIVGESGSGKSTLLNMMGLLDAPTSGTVSLDGVDLTRLRAGAADRLRNREFGFVFQSFHLDPRMSAVENVTVPLRIAGASRGARARATAALDAVGLADRAGTRADTLSGGQQQRVAIARALVTEPRVLFADEPTGALDSETGEAITETLFALHRGTGASLIIVTHSSALAARCDRVVTIRDGAILSDTAPEAEAMA</sequence>
<dbReference type="InterPro" id="IPR003439">
    <property type="entry name" value="ABC_transporter-like_ATP-bd"/>
</dbReference>
<organism evidence="5 6">
    <name type="scientific">Leucobacter luti</name>
    <dbReference type="NCBI Taxonomy" id="340320"/>
    <lineage>
        <taxon>Bacteria</taxon>
        <taxon>Bacillati</taxon>
        <taxon>Actinomycetota</taxon>
        <taxon>Actinomycetes</taxon>
        <taxon>Micrococcales</taxon>
        <taxon>Microbacteriaceae</taxon>
        <taxon>Leucobacter</taxon>
    </lineage>
</organism>
<dbReference type="PROSITE" id="PS00211">
    <property type="entry name" value="ABC_TRANSPORTER_1"/>
    <property type="match status" value="1"/>
</dbReference>
<dbReference type="Pfam" id="PF00005">
    <property type="entry name" value="ABC_tran"/>
    <property type="match status" value="1"/>
</dbReference>